<proteinExistence type="predicted"/>
<name>A0A828UBQ4_ECOLX</name>
<accession>A0A828UBQ4</accession>
<gene>
    <name evidence="1" type="ORF">ECDEC2D_1359</name>
</gene>
<dbReference type="AlphaFoldDB" id="A0A828UBQ4"/>
<comment type="caution">
    <text evidence="1">The sequence shown here is derived from an EMBL/GenBank/DDBJ whole genome shotgun (WGS) entry which is preliminary data.</text>
</comment>
<dbReference type="GO" id="GO:0004519">
    <property type="term" value="F:endonuclease activity"/>
    <property type="evidence" value="ECO:0007669"/>
    <property type="project" value="UniProtKB-KW"/>
</dbReference>
<reference evidence="1 2" key="1">
    <citation type="journal article" date="2012" name="J. Bacteriol.">
        <title>Draft Genome Sequences of the Diarrheagenic Escherichia coli Collection.</title>
        <authorList>
            <person name="Hazen T.H."/>
            <person name="Sahl J.W."/>
            <person name="Redman J.C."/>
            <person name="Morris C.R."/>
            <person name="Daugherty S.C."/>
            <person name="Chibucos M.C."/>
            <person name="Sengamalay N.A."/>
            <person name="Fraser-Liggett C.M."/>
            <person name="Steinsland H."/>
            <person name="Whittam T.S."/>
            <person name="Whittam B."/>
            <person name="Manning S.D."/>
            <person name="Rasko D.A."/>
        </authorList>
    </citation>
    <scope>NUCLEOTIDE SEQUENCE [LARGE SCALE GENOMIC DNA]</scope>
    <source>
        <strain evidence="1 2">DEC2D</strain>
    </source>
</reference>
<keyword evidence="1" id="KW-0540">Nuclease</keyword>
<dbReference type="EMBL" id="AIFC01000015">
    <property type="protein sequence ID" value="EHU47167.1"/>
    <property type="molecule type" value="Genomic_DNA"/>
</dbReference>
<protein>
    <submittedName>
        <fullName evidence="1">HNH endonuclease domain protein</fullName>
    </submittedName>
</protein>
<keyword evidence="1" id="KW-0378">Hydrolase</keyword>
<sequence length="37" mass="4215">MCDEFVNDAKIAEANENFFKKGSITTNELLDDDIHLI</sequence>
<evidence type="ECO:0000313" key="1">
    <source>
        <dbReference type="EMBL" id="EHU47167.1"/>
    </source>
</evidence>
<evidence type="ECO:0000313" key="2">
    <source>
        <dbReference type="Proteomes" id="UP000005272"/>
    </source>
</evidence>
<organism evidence="1 2">
    <name type="scientific">Escherichia coli DEC2D</name>
    <dbReference type="NCBI Taxonomy" id="868141"/>
    <lineage>
        <taxon>Bacteria</taxon>
        <taxon>Pseudomonadati</taxon>
        <taxon>Pseudomonadota</taxon>
        <taxon>Gammaproteobacteria</taxon>
        <taxon>Enterobacterales</taxon>
        <taxon>Enterobacteriaceae</taxon>
        <taxon>Escherichia</taxon>
    </lineage>
</organism>
<keyword evidence="1" id="KW-0255">Endonuclease</keyword>
<dbReference type="Proteomes" id="UP000005272">
    <property type="component" value="Unassembled WGS sequence"/>
</dbReference>